<accession>A0A1J4PZ49</accession>
<feature type="compositionally biased region" description="Basic and acidic residues" evidence="1">
    <location>
        <begin position="135"/>
        <end position="147"/>
    </location>
</feature>
<dbReference type="Proteomes" id="UP000034838">
    <property type="component" value="Unassembled WGS sequence"/>
</dbReference>
<gene>
    <name evidence="2" type="ORF">VT52_018595</name>
</gene>
<sequence>MRVRGEEPRPPTSARPAWTGLLVAALVCAVLTAALGGCPRMRALAGSAVDASHRPLAAAGPRVVAGARNAAALRAVTARTRETAGPRCHGDGPAIAVTPAPVPGPRAHAYVSNGTHRGPRASAPPPAPEPPSPRRLPDGRPEPPLRV</sequence>
<dbReference type="RefSeq" id="WP_046425824.1">
    <property type="nucleotide sequence ID" value="NZ_LBDA02000041.1"/>
</dbReference>
<organism evidence="2 3">
    <name type="scientific">Streptomyces malaysiense</name>
    <dbReference type="NCBI Taxonomy" id="1428626"/>
    <lineage>
        <taxon>Bacteria</taxon>
        <taxon>Bacillati</taxon>
        <taxon>Actinomycetota</taxon>
        <taxon>Actinomycetes</taxon>
        <taxon>Kitasatosporales</taxon>
        <taxon>Streptomycetaceae</taxon>
        <taxon>Streptomyces</taxon>
    </lineage>
</organism>
<evidence type="ECO:0000313" key="2">
    <source>
        <dbReference type="EMBL" id="OIK26025.1"/>
    </source>
</evidence>
<keyword evidence="3" id="KW-1185">Reference proteome</keyword>
<feature type="compositionally biased region" description="Pro residues" evidence="1">
    <location>
        <begin position="122"/>
        <end position="134"/>
    </location>
</feature>
<dbReference type="AlphaFoldDB" id="A0A1J4PZ49"/>
<comment type="caution">
    <text evidence="2">The sequence shown here is derived from an EMBL/GenBank/DDBJ whole genome shotgun (WGS) entry which is preliminary data.</text>
</comment>
<protein>
    <submittedName>
        <fullName evidence="2">Uncharacterized protein</fullName>
    </submittedName>
</protein>
<evidence type="ECO:0000256" key="1">
    <source>
        <dbReference type="SAM" id="MobiDB-lite"/>
    </source>
</evidence>
<dbReference type="OrthoDB" id="10016998at2"/>
<evidence type="ECO:0000313" key="3">
    <source>
        <dbReference type="Proteomes" id="UP000034838"/>
    </source>
</evidence>
<proteinExistence type="predicted"/>
<feature type="compositionally biased region" description="Basic and acidic residues" evidence="1">
    <location>
        <begin position="80"/>
        <end position="90"/>
    </location>
</feature>
<name>A0A1J4PZ49_9ACTN</name>
<reference evidence="2" key="1">
    <citation type="submission" date="2016-10" db="EMBL/GenBank/DDBJ databases">
        <title>Genome sequence of Streptomyces malaysiense MUSC 136.</title>
        <authorList>
            <person name="Lee L.-H."/>
            <person name="Ser H.-L."/>
        </authorList>
    </citation>
    <scope>NUCLEOTIDE SEQUENCE [LARGE SCALE GENOMIC DNA]</scope>
    <source>
        <strain evidence="2">MUSC 136</strain>
    </source>
</reference>
<dbReference type="EMBL" id="LBDA02000041">
    <property type="protein sequence ID" value="OIK26025.1"/>
    <property type="molecule type" value="Genomic_DNA"/>
</dbReference>
<feature type="region of interest" description="Disordered" evidence="1">
    <location>
        <begin position="80"/>
        <end position="147"/>
    </location>
</feature>